<evidence type="ECO:0000313" key="1">
    <source>
        <dbReference type="EMBL" id="MDN0023183.1"/>
    </source>
</evidence>
<dbReference type="AlphaFoldDB" id="A0AAW7JNW5"/>
<dbReference type="InterPro" id="IPR016181">
    <property type="entry name" value="Acyl_CoA_acyltransferase"/>
</dbReference>
<name>A0AAW7JNW5_9BACT</name>
<dbReference type="SUPFAM" id="SSF55729">
    <property type="entry name" value="Acyl-CoA N-acyltransferases (Nat)"/>
    <property type="match status" value="1"/>
</dbReference>
<sequence length="307" mass="35165">MKIRETTAAEYKDIFGRHPHIYNSAEFSELNRYKADRLYYLLFEDSKTRFGIVLGDDGERLLSPFSAPFGGFSTRKHQSVMLTDEAARLLKSFGESLHKKVIVTLPPTIYEASQPVRSISSLSREGRIRHIDINYHFDTTRFPDYEDIIERNARKNLHKALKEPFAFTHIRDNDDEGIIRAYNVIKANREEHGYPLRMSAEDVLMTVKTIPADFFILTHSGHDVAAAQVFHVADDICQVIYWGNIGSYNSLRPMNILAYRIFGFYHDKGVRILDIGPSTEQGTPNYGLCDFKESIGCSTSCKFSFEL</sequence>
<evidence type="ECO:0000313" key="3">
    <source>
        <dbReference type="Proteomes" id="UP001167831"/>
    </source>
</evidence>
<dbReference type="Proteomes" id="UP001167831">
    <property type="component" value="Unassembled WGS sequence"/>
</dbReference>
<gene>
    <name evidence="1" type="ORF">QVN81_09150</name>
    <name evidence="2" type="ORF">QVN84_05930</name>
</gene>
<dbReference type="EMBL" id="JAUEIE010000009">
    <property type="protein sequence ID" value="MDN0023183.1"/>
    <property type="molecule type" value="Genomic_DNA"/>
</dbReference>
<evidence type="ECO:0008006" key="5">
    <source>
        <dbReference type="Google" id="ProtNLM"/>
    </source>
</evidence>
<dbReference type="Proteomes" id="UP001168478">
    <property type="component" value="Unassembled WGS sequence"/>
</dbReference>
<protein>
    <recommendedName>
        <fullName evidence="5">BioF2-like acetyltransferase domain-containing protein</fullName>
    </recommendedName>
</protein>
<dbReference type="RefSeq" id="WP_289825634.1">
    <property type="nucleotide sequence ID" value="NZ_JAUEIE010000009.1"/>
</dbReference>
<evidence type="ECO:0000313" key="4">
    <source>
        <dbReference type="Proteomes" id="UP001168478"/>
    </source>
</evidence>
<dbReference type="Gene3D" id="3.40.630.30">
    <property type="match status" value="1"/>
</dbReference>
<evidence type="ECO:0000313" key="2">
    <source>
        <dbReference type="EMBL" id="MDN0025058.1"/>
    </source>
</evidence>
<comment type="caution">
    <text evidence="2">The sequence shown here is derived from an EMBL/GenBank/DDBJ whole genome shotgun (WGS) entry which is preliminary data.</text>
</comment>
<organism evidence="2 4">
    <name type="scientific">Leyella lascolaii</name>
    <dbReference type="NCBI Taxonomy" id="1776379"/>
    <lineage>
        <taxon>Bacteria</taxon>
        <taxon>Pseudomonadati</taxon>
        <taxon>Bacteroidota</taxon>
        <taxon>Bacteroidia</taxon>
        <taxon>Bacteroidales</taxon>
        <taxon>Prevotellaceae</taxon>
        <taxon>Leyella</taxon>
    </lineage>
</organism>
<proteinExistence type="predicted"/>
<accession>A0AAW7JNW5</accession>
<dbReference type="EMBL" id="JAUEIF010000004">
    <property type="protein sequence ID" value="MDN0025058.1"/>
    <property type="molecule type" value="Genomic_DNA"/>
</dbReference>
<reference evidence="2" key="1">
    <citation type="submission" date="2023-06" db="EMBL/GenBank/DDBJ databases">
        <authorList>
            <person name="Zeman M."/>
            <person name="Kubasova T."/>
            <person name="Jahodarova E."/>
            <person name="Nykrynova M."/>
            <person name="Rychlik I."/>
        </authorList>
    </citation>
    <scope>NUCLEOTIDE SEQUENCE</scope>
    <source>
        <strain evidence="2">ET15</strain>
        <strain evidence="1">ET37</strain>
    </source>
</reference>
<reference evidence="2" key="2">
    <citation type="submission" date="2023-08" db="EMBL/GenBank/DDBJ databases">
        <title>Identification and characterization of horizontal gene transfer across gut microbiota members of farm animals based on homology search.</title>
        <authorList>
            <person name="Schwarzerova J."/>
            <person name="Nykrynova M."/>
            <person name="Jureckova K."/>
            <person name="Cejkova D."/>
            <person name="Rychlik I."/>
        </authorList>
    </citation>
    <scope>NUCLEOTIDE SEQUENCE</scope>
    <source>
        <strain evidence="2">ET15</strain>
        <strain evidence="1">ET37</strain>
    </source>
</reference>
<keyword evidence="3" id="KW-1185">Reference proteome</keyword>